<evidence type="ECO:0000313" key="3">
    <source>
        <dbReference type="EMBL" id="MFC5504198.1"/>
    </source>
</evidence>
<dbReference type="PROSITE" id="PS00061">
    <property type="entry name" value="ADH_SHORT"/>
    <property type="match status" value="1"/>
</dbReference>
<dbReference type="PANTHER" id="PTHR42760">
    <property type="entry name" value="SHORT-CHAIN DEHYDROGENASES/REDUCTASES FAMILY MEMBER"/>
    <property type="match status" value="1"/>
</dbReference>
<dbReference type="Proteomes" id="UP001596060">
    <property type="component" value="Unassembled WGS sequence"/>
</dbReference>
<dbReference type="InterPro" id="IPR036291">
    <property type="entry name" value="NAD(P)-bd_dom_sf"/>
</dbReference>
<proteinExistence type="inferred from homology"/>
<keyword evidence="4" id="KW-1185">Reference proteome</keyword>
<dbReference type="EC" id="1.1.1.-" evidence="3"/>
<evidence type="ECO:0000256" key="2">
    <source>
        <dbReference type="ARBA" id="ARBA00023002"/>
    </source>
</evidence>
<dbReference type="PRINTS" id="PR00081">
    <property type="entry name" value="GDHRDH"/>
</dbReference>
<sequence>MYGLNGRKAIVTGGAHGIGRAIAARLVAEGCEVGIFDLDRAAAQATADALSAQGGRVVVAAGDVSSREDVAAGIGALKEALGPIDILVNNAGICKVGKLLETSEAEWKATFGINVDGLFHVTRQIAPGMVERRRGTIVNIASWMGKSGVAAYGAYCASKFAVVSLTQSLALEIGEYGIRVNAVAPGLIVETKMRDESEIQRAAEGLPTAKDRAKTIPLRRAGLPSDIAKTVAFLASDEADYITGETISVTGGIWND</sequence>
<comment type="caution">
    <text evidence="3">The sequence shown here is derived from an EMBL/GenBank/DDBJ whole genome shotgun (WGS) entry which is preliminary data.</text>
</comment>
<dbReference type="InterPro" id="IPR002347">
    <property type="entry name" value="SDR_fam"/>
</dbReference>
<dbReference type="RefSeq" id="WP_377815267.1">
    <property type="nucleotide sequence ID" value="NZ_JBHSLU010000005.1"/>
</dbReference>
<keyword evidence="2 3" id="KW-0560">Oxidoreductase</keyword>
<dbReference type="Pfam" id="PF13561">
    <property type="entry name" value="adh_short_C2"/>
    <property type="match status" value="1"/>
</dbReference>
<dbReference type="Gene3D" id="3.40.50.720">
    <property type="entry name" value="NAD(P)-binding Rossmann-like Domain"/>
    <property type="match status" value="1"/>
</dbReference>
<dbReference type="PRINTS" id="PR00080">
    <property type="entry name" value="SDRFAMILY"/>
</dbReference>
<comment type="similarity">
    <text evidence="1">Belongs to the short-chain dehydrogenases/reductases (SDR) family.</text>
</comment>
<reference evidence="4" key="1">
    <citation type="journal article" date="2019" name="Int. J. Syst. Evol. Microbiol.">
        <title>The Global Catalogue of Microorganisms (GCM) 10K type strain sequencing project: providing services to taxonomists for standard genome sequencing and annotation.</title>
        <authorList>
            <consortium name="The Broad Institute Genomics Platform"/>
            <consortium name="The Broad Institute Genome Sequencing Center for Infectious Disease"/>
            <person name="Wu L."/>
            <person name="Ma J."/>
        </authorList>
    </citation>
    <scope>NUCLEOTIDE SEQUENCE [LARGE SCALE GENOMIC DNA]</scope>
    <source>
        <strain evidence="4">CCUG 43117</strain>
    </source>
</reference>
<dbReference type="SUPFAM" id="SSF51735">
    <property type="entry name" value="NAD(P)-binding Rossmann-fold domains"/>
    <property type="match status" value="1"/>
</dbReference>
<name>A0ABW0NVW6_9HYPH</name>
<organism evidence="3 4">
    <name type="scientific">Bosea massiliensis</name>
    <dbReference type="NCBI Taxonomy" id="151419"/>
    <lineage>
        <taxon>Bacteria</taxon>
        <taxon>Pseudomonadati</taxon>
        <taxon>Pseudomonadota</taxon>
        <taxon>Alphaproteobacteria</taxon>
        <taxon>Hyphomicrobiales</taxon>
        <taxon>Boseaceae</taxon>
        <taxon>Bosea</taxon>
    </lineage>
</organism>
<evidence type="ECO:0000313" key="4">
    <source>
        <dbReference type="Proteomes" id="UP001596060"/>
    </source>
</evidence>
<protein>
    <submittedName>
        <fullName evidence="3">SDR family NAD(P)-dependent oxidoreductase</fullName>
        <ecNumber evidence="3">1.1.1.-</ecNumber>
    </submittedName>
</protein>
<dbReference type="PANTHER" id="PTHR42760:SF133">
    <property type="entry name" value="3-OXOACYL-[ACYL-CARRIER-PROTEIN] REDUCTASE"/>
    <property type="match status" value="1"/>
</dbReference>
<evidence type="ECO:0000256" key="1">
    <source>
        <dbReference type="ARBA" id="ARBA00006484"/>
    </source>
</evidence>
<accession>A0ABW0NVW6</accession>
<dbReference type="InterPro" id="IPR020904">
    <property type="entry name" value="Sc_DH/Rdtase_CS"/>
</dbReference>
<gene>
    <name evidence="3" type="ORF">ACFPN9_02880</name>
</gene>
<dbReference type="EMBL" id="JBHSLU010000005">
    <property type="protein sequence ID" value="MFC5504198.1"/>
    <property type="molecule type" value="Genomic_DNA"/>
</dbReference>
<dbReference type="NCBIfam" id="NF005559">
    <property type="entry name" value="PRK07231.1"/>
    <property type="match status" value="1"/>
</dbReference>
<dbReference type="GO" id="GO:0016491">
    <property type="term" value="F:oxidoreductase activity"/>
    <property type="evidence" value="ECO:0007669"/>
    <property type="project" value="UniProtKB-KW"/>
</dbReference>